<evidence type="ECO:0000313" key="2">
    <source>
        <dbReference type="Proteomes" id="UP001345963"/>
    </source>
</evidence>
<dbReference type="EMBL" id="JAHUTI010008010">
    <property type="protein sequence ID" value="MED6234443.1"/>
    <property type="molecule type" value="Genomic_DNA"/>
</dbReference>
<dbReference type="Proteomes" id="UP001345963">
    <property type="component" value="Unassembled WGS sequence"/>
</dbReference>
<organism evidence="1 2">
    <name type="scientific">Ataeniobius toweri</name>
    <dbReference type="NCBI Taxonomy" id="208326"/>
    <lineage>
        <taxon>Eukaryota</taxon>
        <taxon>Metazoa</taxon>
        <taxon>Chordata</taxon>
        <taxon>Craniata</taxon>
        <taxon>Vertebrata</taxon>
        <taxon>Euteleostomi</taxon>
        <taxon>Actinopterygii</taxon>
        <taxon>Neopterygii</taxon>
        <taxon>Teleostei</taxon>
        <taxon>Neoteleostei</taxon>
        <taxon>Acanthomorphata</taxon>
        <taxon>Ovalentaria</taxon>
        <taxon>Atherinomorphae</taxon>
        <taxon>Cyprinodontiformes</taxon>
        <taxon>Goodeidae</taxon>
        <taxon>Ataeniobius</taxon>
    </lineage>
</organism>
<reference evidence="1 2" key="1">
    <citation type="submission" date="2021-07" db="EMBL/GenBank/DDBJ databases">
        <authorList>
            <person name="Palmer J.M."/>
        </authorList>
    </citation>
    <scope>NUCLEOTIDE SEQUENCE [LARGE SCALE GENOMIC DNA]</scope>
    <source>
        <strain evidence="1 2">AT_MEX2019</strain>
        <tissue evidence="1">Muscle</tissue>
    </source>
</reference>
<protein>
    <submittedName>
        <fullName evidence="1">Uncharacterized protein</fullName>
    </submittedName>
</protein>
<sequence length="105" mass="12432">MFFSGRSAAMRWNIWANYYKRRKLPRRIKWFTVYIKCLQIRTTCVPQHFYVSVPTFIYIKEDSASSPLPGELCTAICSEQLEIRQQQYGVRNVFTQPCLGEAENR</sequence>
<keyword evidence="2" id="KW-1185">Reference proteome</keyword>
<gene>
    <name evidence="1" type="ORF">ATANTOWER_030155</name>
</gene>
<name>A0ABU7A9D4_9TELE</name>
<proteinExistence type="predicted"/>
<evidence type="ECO:0000313" key="1">
    <source>
        <dbReference type="EMBL" id="MED6234443.1"/>
    </source>
</evidence>
<accession>A0ABU7A9D4</accession>
<comment type="caution">
    <text evidence="1">The sequence shown here is derived from an EMBL/GenBank/DDBJ whole genome shotgun (WGS) entry which is preliminary data.</text>
</comment>